<evidence type="ECO:0000313" key="8">
    <source>
        <dbReference type="Proteomes" id="UP001212841"/>
    </source>
</evidence>
<comment type="caution">
    <text evidence="7">The sequence shown here is derived from an EMBL/GenBank/DDBJ whole genome shotgun (WGS) entry which is preliminary data.</text>
</comment>
<dbReference type="EMBL" id="JADGJD010001490">
    <property type="protein sequence ID" value="KAJ3041384.1"/>
    <property type="molecule type" value="Genomic_DNA"/>
</dbReference>
<evidence type="ECO:0000256" key="4">
    <source>
        <dbReference type="ARBA" id="ARBA00039238"/>
    </source>
</evidence>
<keyword evidence="3" id="KW-0677">Repeat</keyword>
<proteinExistence type="inferred from homology"/>
<dbReference type="Gene3D" id="2.130.10.10">
    <property type="entry name" value="YVTN repeat-like/Quinoprotein amine dehydrogenase"/>
    <property type="match status" value="1"/>
</dbReference>
<dbReference type="PANTHER" id="PTHR44019:SF20">
    <property type="entry name" value="WD REPEAT-CONTAINING PROTEIN 55"/>
    <property type="match status" value="1"/>
</dbReference>
<dbReference type="InterPro" id="IPR015943">
    <property type="entry name" value="WD40/YVTN_repeat-like_dom_sf"/>
</dbReference>
<reference evidence="7" key="1">
    <citation type="submission" date="2020-05" db="EMBL/GenBank/DDBJ databases">
        <title>Phylogenomic resolution of chytrid fungi.</title>
        <authorList>
            <person name="Stajich J.E."/>
            <person name="Amses K."/>
            <person name="Simmons R."/>
            <person name="Seto K."/>
            <person name="Myers J."/>
            <person name="Bonds A."/>
            <person name="Quandt C.A."/>
            <person name="Barry K."/>
            <person name="Liu P."/>
            <person name="Grigoriev I."/>
            <person name="Longcore J.E."/>
            <person name="James T.Y."/>
        </authorList>
    </citation>
    <scope>NUCLEOTIDE SEQUENCE</scope>
    <source>
        <strain evidence="7">JEL0318</strain>
    </source>
</reference>
<evidence type="ECO:0000256" key="3">
    <source>
        <dbReference type="ARBA" id="ARBA00022737"/>
    </source>
</evidence>
<keyword evidence="8" id="KW-1185">Reference proteome</keyword>
<dbReference type="AlphaFoldDB" id="A0AAD5S534"/>
<feature type="non-terminal residue" evidence="7">
    <location>
        <position position="1"/>
    </location>
</feature>
<keyword evidence="2 6" id="KW-0853">WD repeat</keyword>
<evidence type="ECO:0000256" key="5">
    <source>
        <dbReference type="ARBA" id="ARBA00039514"/>
    </source>
</evidence>
<organism evidence="7 8">
    <name type="scientific">Rhizophlyctis rosea</name>
    <dbReference type="NCBI Taxonomy" id="64517"/>
    <lineage>
        <taxon>Eukaryota</taxon>
        <taxon>Fungi</taxon>
        <taxon>Fungi incertae sedis</taxon>
        <taxon>Chytridiomycota</taxon>
        <taxon>Chytridiomycota incertae sedis</taxon>
        <taxon>Chytridiomycetes</taxon>
        <taxon>Rhizophlyctidales</taxon>
        <taxon>Rhizophlyctidaceae</taxon>
        <taxon>Rhizophlyctis</taxon>
    </lineage>
</organism>
<dbReference type="Pfam" id="PF24796">
    <property type="entry name" value="WDR55"/>
    <property type="match status" value="1"/>
</dbReference>
<dbReference type="SMART" id="SM00320">
    <property type="entry name" value="WD40"/>
    <property type="match status" value="3"/>
</dbReference>
<evidence type="ECO:0000313" key="7">
    <source>
        <dbReference type="EMBL" id="KAJ3041384.1"/>
    </source>
</evidence>
<dbReference type="Proteomes" id="UP001212841">
    <property type="component" value="Unassembled WGS sequence"/>
</dbReference>
<evidence type="ECO:0000256" key="1">
    <source>
        <dbReference type="ARBA" id="ARBA00007625"/>
    </source>
</evidence>
<dbReference type="PANTHER" id="PTHR44019">
    <property type="entry name" value="WD REPEAT-CONTAINING PROTEIN 55"/>
    <property type="match status" value="1"/>
</dbReference>
<gene>
    <name evidence="7" type="primary">WDR55</name>
    <name evidence="7" type="ORF">HK097_002282</name>
</gene>
<evidence type="ECO:0000256" key="6">
    <source>
        <dbReference type="PROSITE-ProRule" id="PRU00221"/>
    </source>
</evidence>
<protein>
    <recommendedName>
        <fullName evidence="4">WD repeat-containing protein JIP5</fullName>
    </recommendedName>
    <alternativeName>
        <fullName evidence="5">WD repeat-containing protein jip5</fullName>
    </alternativeName>
</protein>
<comment type="similarity">
    <text evidence="1">Belongs to the WD repeat WDR55 family.</text>
</comment>
<dbReference type="PROSITE" id="PS50082">
    <property type="entry name" value="WD_REPEATS_2"/>
    <property type="match status" value="1"/>
</dbReference>
<sequence>MIASGDDEGCVKLWDTRQRKVAMKYKENVDFIADMTFVEDKRTLLVAGGDGCLSAFDIRKQKPLGVSANQDDELLSIAVLKNNRKVAVGTQSGTLLFFSFSQWGDCTDRFPGHPASIDSIAKIDEDTILTASADGMIRSIGVMPNRLKGVVGEHGELPVER</sequence>
<name>A0AAD5S534_9FUNG</name>
<accession>A0AAD5S534</accession>
<dbReference type="InterPro" id="IPR001680">
    <property type="entry name" value="WD40_rpt"/>
</dbReference>
<dbReference type="SUPFAM" id="SSF50978">
    <property type="entry name" value="WD40 repeat-like"/>
    <property type="match status" value="1"/>
</dbReference>
<dbReference type="InterPro" id="IPR036322">
    <property type="entry name" value="WD40_repeat_dom_sf"/>
</dbReference>
<dbReference type="InterPro" id="IPR050505">
    <property type="entry name" value="WDR55/POC1"/>
</dbReference>
<feature type="repeat" description="WD" evidence="6">
    <location>
        <begin position="1"/>
        <end position="24"/>
    </location>
</feature>
<evidence type="ECO:0000256" key="2">
    <source>
        <dbReference type="ARBA" id="ARBA00022574"/>
    </source>
</evidence>